<dbReference type="EMBL" id="KQ965771">
    <property type="protein sequence ID" value="KXS14149.1"/>
    <property type="molecule type" value="Genomic_DNA"/>
</dbReference>
<dbReference type="SUPFAM" id="SSF81383">
    <property type="entry name" value="F-box domain"/>
    <property type="match status" value="1"/>
</dbReference>
<feature type="domain" description="F-box" evidence="1">
    <location>
        <begin position="8"/>
        <end position="41"/>
    </location>
</feature>
<accession>A0A139ABW5</accession>
<dbReference type="InterPro" id="IPR001810">
    <property type="entry name" value="F-box_dom"/>
</dbReference>
<organism evidence="2 3">
    <name type="scientific">Gonapodya prolifera (strain JEL478)</name>
    <name type="common">Monoblepharis prolifera</name>
    <dbReference type="NCBI Taxonomy" id="1344416"/>
    <lineage>
        <taxon>Eukaryota</taxon>
        <taxon>Fungi</taxon>
        <taxon>Fungi incertae sedis</taxon>
        <taxon>Chytridiomycota</taxon>
        <taxon>Chytridiomycota incertae sedis</taxon>
        <taxon>Monoblepharidomycetes</taxon>
        <taxon>Monoblepharidales</taxon>
        <taxon>Gonapodyaceae</taxon>
        <taxon>Gonapodya</taxon>
    </lineage>
</organism>
<dbReference type="InterPro" id="IPR036047">
    <property type="entry name" value="F-box-like_dom_sf"/>
</dbReference>
<name>A0A139ABW5_GONPJ</name>
<evidence type="ECO:0000313" key="2">
    <source>
        <dbReference type="EMBL" id="KXS14149.1"/>
    </source>
</evidence>
<sequence>MPTKSSPQLPRELLSTIFLLLPPSHVFTSANRVCKAWHQSASFVLDESGRVALDVTIFATKATSLLPVWIPRFRGCGHNVNQSFQHRVCRTGPGTVAKVFTAGSVDVWISLPFLEIAAREPQKLEAKIGASCGQGLEHLGVKMVLTSVNDFDYDWKCIQRTSFNALSTFFLRVEPGSVFVRNIFIEDWTRNRLGALPSVEHVKCWAPHPGTSFRTLFDVFPNLRSLAIDPMPPEFSSKFELLPLLLRSGLKALRVFNHPKRYNRSHNHNEAILLNAVTKLPNVKHLGVLTLQPGIWDNHLDGEVPEWCLHQITELEIRVVP</sequence>
<dbReference type="OrthoDB" id="10677782at2759"/>
<protein>
    <recommendedName>
        <fullName evidence="1">F-box domain-containing protein</fullName>
    </recommendedName>
</protein>
<evidence type="ECO:0000259" key="1">
    <source>
        <dbReference type="Pfam" id="PF12937"/>
    </source>
</evidence>
<reference evidence="2 3" key="1">
    <citation type="journal article" date="2015" name="Genome Biol. Evol.">
        <title>Phylogenomic analyses indicate that early fungi evolved digesting cell walls of algal ancestors of land plants.</title>
        <authorList>
            <person name="Chang Y."/>
            <person name="Wang S."/>
            <person name="Sekimoto S."/>
            <person name="Aerts A.L."/>
            <person name="Choi C."/>
            <person name="Clum A."/>
            <person name="LaButti K.M."/>
            <person name="Lindquist E.A."/>
            <person name="Yee Ngan C."/>
            <person name="Ohm R.A."/>
            <person name="Salamov A.A."/>
            <person name="Grigoriev I.V."/>
            <person name="Spatafora J.W."/>
            <person name="Berbee M.L."/>
        </authorList>
    </citation>
    <scope>NUCLEOTIDE SEQUENCE [LARGE SCALE GENOMIC DNA]</scope>
    <source>
        <strain evidence="2 3">JEL478</strain>
    </source>
</reference>
<dbReference type="Pfam" id="PF12937">
    <property type="entry name" value="F-box-like"/>
    <property type="match status" value="1"/>
</dbReference>
<keyword evidence="3" id="KW-1185">Reference proteome</keyword>
<evidence type="ECO:0000313" key="3">
    <source>
        <dbReference type="Proteomes" id="UP000070544"/>
    </source>
</evidence>
<dbReference type="Proteomes" id="UP000070544">
    <property type="component" value="Unassembled WGS sequence"/>
</dbReference>
<dbReference type="AlphaFoldDB" id="A0A139ABW5"/>
<dbReference type="Gene3D" id="1.20.1280.50">
    <property type="match status" value="1"/>
</dbReference>
<proteinExistence type="predicted"/>
<gene>
    <name evidence="2" type="ORF">M427DRAFT_156157</name>
</gene>